<dbReference type="AlphaFoldDB" id="A0A0G3IGY8"/>
<evidence type="ECO:0000313" key="1">
    <source>
        <dbReference type="EMBL" id="AKK25126.2"/>
    </source>
</evidence>
<reference evidence="1" key="1">
    <citation type="submission" date="2016-06" db="EMBL/GenBank/DDBJ databases">
        <title>Pandoraea oxalativorans DSM 23570 Genome Sequencing.</title>
        <authorList>
            <person name="Ee R."/>
            <person name="Lim Y.-L."/>
            <person name="Yong D."/>
            <person name="Yin W.-F."/>
            <person name="Chan K.-G."/>
        </authorList>
    </citation>
    <scope>NUCLEOTIDE SEQUENCE</scope>
    <source>
        <strain evidence="1">DSM 23570</strain>
        <plasmid evidence="1">pPO70-4</plasmid>
    </source>
</reference>
<accession>A0A0G3IGY8</accession>
<dbReference type="KEGG" id="pox:MB84_30890"/>
<name>A0A0G3IGY8_9BURK</name>
<evidence type="ECO:0000313" key="2">
    <source>
        <dbReference type="Proteomes" id="UP000035050"/>
    </source>
</evidence>
<geneLocation type="plasmid" evidence="1 2">
    <name>pPO70-4</name>
</geneLocation>
<organism evidence="1 2">
    <name type="scientific">Pandoraea oxalativorans</name>
    <dbReference type="NCBI Taxonomy" id="573737"/>
    <lineage>
        <taxon>Bacteria</taxon>
        <taxon>Pseudomonadati</taxon>
        <taxon>Pseudomonadota</taxon>
        <taxon>Betaproteobacteria</taxon>
        <taxon>Burkholderiales</taxon>
        <taxon>Burkholderiaceae</taxon>
        <taxon>Pandoraea</taxon>
    </lineage>
</organism>
<keyword evidence="1" id="KW-0614">Plasmid</keyword>
<protein>
    <submittedName>
        <fullName evidence="1">Uncharacterized protein</fullName>
    </submittedName>
</protein>
<keyword evidence="2" id="KW-1185">Reference proteome</keyword>
<dbReference type="EMBL" id="CP011521">
    <property type="protein sequence ID" value="AKK25126.2"/>
    <property type="molecule type" value="Genomic_DNA"/>
</dbReference>
<gene>
    <name evidence="1" type="ORF">MB84_30890</name>
</gene>
<proteinExistence type="predicted"/>
<dbReference type="Proteomes" id="UP000035050">
    <property type="component" value="Plasmid pPO70-4"/>
</dbReference>
<sequence>MDLLAAKGLSNACVISVAAAAEADQRCSQRTTNPCSTEPVALVVSIAQSDCTVQGQLPQTAVEVRGLTTPGFHHTTVELYGSGRGYQPCLDR</sequence>